<dbReference type="Gene3D" id="3.10.10.10">
    <property type="entry name" value="HIV Type 1 Reverse Transcriptase, subunit A, domain 1"/>
    <property type="match status" value="1"/>
</dbReference>
<dbReference type="FunFam" id="3.30.70.270:FF:000020">
    <property type="entry name" value="Transposon Tf2-6 polyprotein-like Protein"/>
    <property type="match status" value="1"/>
</dbReference>
<dbReference type="OrthoDB" id="1426770at2759"/>
<sequence>MVDATTRHEALSFMDGSSGYNRIRMALSDEEMTAFKTPKEIYCYKVMPFGLKNVGATYQRAMQKVFDYMLHKYVECYVDDLVVKSKRRPDHLKDLKVVHQDIEIEQSKIDAIQKMPRSKSLHDLRSLQGRLTYIRRFISNLAVQCQPFQKLMRKGENFVWDESCQNAFDSIKKYLLSPPVLGALVTWQAINIVHYCTGKAFTVHLVAKVDPIKYVLSRPIISGHLAKWAILLQQYDIVYIPQKAIKGQVLADFLADHPISSD</sequence>
<feature type="domain" description="Reverse transcriptase" evidence="1">
    <location>
        <begin position="4"/>
        <end position="102"/>
    </location>
</feature>
<dbReference type="CDD" id="cd01647">
    <property type="entry name" value="RT_LTR"/>
    <property type="match status" value="1"/>
</dbReference>
<dbReference type="Pfam" id="PF00078">
    <property type="entry name" value="RVT_1"/>
    <property type="match status" value="1"/>
</dbReference>
<proteinExistence type="predicted"/>
<dbReference type="EMBL" id="SSTE01020484">
    <property type="protein sequence ID" value="KAA0034032.1"/>
    <property type="molecule type" value="Genomic_DNA"/>
</dbReference>
<dbReference type="Proteomes" id="UP000321393">
    <property type="component" value="Unassembled WGS sequence"/>
</dbReference>
<evidence type="ECO:0000313" key="2">
    <source>
        <dbReference type="EMBL" id="KAA0034032.1"/>
    </source>
</evidence>
<dbReference type="InterPro" id="IPR043502">
    <property type="entry name" value="DNA/RNA_pol_sf"/>
</dbReference>
<dbReference type="PANTHER" id="PTHR24559">
    <property type="entry name" value="TRANSPOSON TY3-I GAG-POL POLYPROTEIN"/>
    <property type="match status" value="1"/>
</dbReference>
<accession>A0A5A7SSA6</accession>
<reference evidence="2 3" key="1">
    <citation type="submission" date="2019-08" db="EMBL/GenBank/DDBJ databases">
        <title>Draft genome sequences of two oriental melons (Cucumis melo L. var makuwa).</title>
        <authorList>
            <person name="Kwon S.-Y."/>
        </authorList>
    </citation>
    <scope>NUCLEOTIDE SEQUENCE [LARGE SCALE GENOMIC DNA]</scope>
    <source>
        <strain evidence="3">cv. SW 3</strain>
        <tissue evidence="2">Leaf</tissue>
    </source>
</reference>
<dbReference type="InterPro" id="IPR000477">
    <property type="entry name" value="RT_dom"/>
</dbReference>
<gene>
    <name evidence="2" type="ORF">E6C27_scaffold65G00160</name>
</gene>
<comment type="caution">
    <text evidence="2">The sequence shown here is derived from an EMBL/GenBank/DDBJ whole genome shotgun (WGS) entry which is preliminary data.</text>
</comment>
<evidence type="ECO:0000259" key="1">
    <source>
        <dbReference type="Pfam" id="PF00078"/>
    </source>
</evidence>
<dbReference type="InterPro" id="IPR053134">
    <property type="entry name" value="RNA-dir_DNA_polymerase"/>
</dbReference>
<name>A0A5A7SSA6_CUCMM</name>
<dbReference type="SUPFAM" id="SSF56672">
    <property type="entry name" value="DNA/RNA polymerases"/>
    <property type="match status" value="1"/>
</dbReference>
<dbReference type="AlphaFoldDB" id="A0A5A7SSA6"/>
<evidence type="ECO:0000313" key="3">
    <source>
        <dbReference type="Proteomes" id="UP000321393"/>
    </source>
</evidence>
<dbReference type="PANTHER" id="PTHR24559:SF439">
    <property type="entry name" value="RETROTRANSPOSON, UNCLASSIFIED-LIKE PROTEIN"/>
    <property type="match status" value="1"/>
</dbReference>
<protein>
    <recommendedName>
        <fullName evidence="1">Reverse transcriptase domain-containing protein</fullName>
    </recommendedName>
</protein>
<dbReference type="Gene3D" id="3.30.70.270">
    <property type="match status" value="2"/>
</dbReference>
<organism evidence="2 3">
    <name type="scientific">Cucumis melo var. makuwa</name>
    <name type="common">Oriental melon</name>
    <dbReference type="NCBI Taxonomy" id="1194695"/>
    <lineage>
        <taxon>Eukaryota</taxon>
        <taxon>Viridiplantae</taxon>
        <taxon>Streptophyta</taxon>
        <taxon>Embryophyta</taxon>
        <taxon>Tracheophyta</taxon>
        <taxon>Spermatophyta</taxon>
        <taxon>Magnoliopsida</taxon>
        <taxon>eudicotyledons</taxon>
        <taxon>Gunneridae</taxon>
        <taxon>Pentapetalae</taxon>
        <taxon>rosids</taxon>
        <taxon>fabids</taxon>
        <taxon>Cucurbitales</taxon>
        <taxon>Cucurbitaceae</taxon>
        <taxon>Benincaseae</taxon>
        <taxon>Cucumis</taxon>
    </lineage>
</organism>
<dbReference type="InterPro" id="IPR043128">
    <property type="entry name" value="Rev_trsase/Diguanyl_cyclase"/>
</dbReference>